<dbReference type="FunFam" id="3.40.50.300:FF:000218">
    <property type="entry name" value="Multidrug ABC transporter ATP-binding protein"/>
    <property type="match status" value="1"/>
</dbReference>
<dbReference type="InterPro" id="IPR011527">
    <property type="entry name" value="ABC1_TM_dom"/>
</dbReference>
<reference evidence="11 12" key="1">
    <citation type="submission" date="2006-08" db="EMBL/GenBank/DDBJ databases">
        <title>Complete sequence of Maricaulis maris MCS10.</title>
        <authorList>
            <consortium name="US DOE Joint Genome Institute"/>
            <person name="Copeland A."/>
            <person name="Lucas S."/>
            <person name="Lapidus A."/>
            <person name="Barry K."/>
            <person name="Detter J.C."/>
            <person name="Glavina del Rio T."/>
            <person name="Hammon N."/>
            <person name="Israni S."/>
            <person name="Dalin E."/>
            <person name="Tice H."/>
            <person name="Pitluck S."/>
            <person name="Saunders E."/>
            <person name="Brettin T."/>
            <person name="Bruce D."/>
            <person name="Han C."/>
            <person name="Tapia R."/>
            <person name="Gilna P."/>
            <person name="Schmutz J."/>
            <person name="Larimer F."/>
            <person name="Land M."/>
            <person name="Hauser L."/>
            <person name="Kyrpides N."/>
            <person name="Mikhailova N."/>
            <person name="Viollier P."/>
            <person name="Stephens C."/>
            <person name="Richardson P."/>
        </authorList>
    </citation>
    <scope>NUCLEOTIDE SEQUENCE [LARGE SCALE GENOMIC DNA]</scope>
    <source>
        <strain evidence="11 12">MCS10</strain>
    </source>
</reference>
<dbReference type="GO" id="GO:0090374">
    <property type="term" value="P:oligopeptide export from mitochondrion"/>
    <property type="evidence" value="ECO:0007669"/>
    <property type="project" value="TreeGrafter"/>
</dbReference>
<evidence type="ECO:0000259" key="10">
    <source>
        <dbReference type="PROSITE" id="PS50929"/>
    </source>
</evidence>
<proteinExistence type="predicted"/>
<dbReference type="InterPro" id="IPR036640">
    <property type="entry name" value="ABC1_TM_sf"/>
</dbReference>
<evidence type="ECO:0000256" key="7">
    <source>
        <dbReference type="ARBA" id="ARBA00024725"/>
    </source>
</evidence>
<dbReference type="GO" id="GO:0016887">
    <property type="term" value="F:ATP hydrolysis activity"/>
    <property type="evidence" value="ECO:0007669"/>
    <property type="project" value="InterPro"/>
</dbReference>
<dbReference type="NCBIfam" id="TIGR02204">
    <property type="entry name" value="MsbA_rel"/>
    <property type="match status" value="1"/>
</dbReference>
<dbReference type="GO" id="GO:0005886">
    <property type="term" value="C:plasma membrane"/>
    <property type="evidence" value="ECO:0007669"/>
    <property type="project" value="UniProtKB-SubCell"/>
</dbReference>
<evidence type="ECO:0000256" key="8">
    <source>
        <dbReference type="SAM" id="Phobius"/>
    </source>
</evidence>
<feature type="transmembrane region" description="Helical" evidence="8">
    <location>
        <begin position="103"/>
        <end position="124"/>
    </location>
</feature>
<dbReference type="InterPro" id="IPR011918">
    <property type="entry name" value="ABC_MsbA_ATP-bd"/>
</dbReference>
<feature type="transmembrane region" description="Helical" evidence="8">
    <location>
        <begin position="181"/>
        <end position="199"/>
    </location>
</feature>
<dbReference type="STRING" id="394221.Mmar10_1510"/>
<dbReference type="SUPFAM" id="SSF90123">
    <property type="entry name" value="ABC transporter transmembrane region"/>
    <property type="match status" value="1"/>
</dbReference>
<dbReference type="KEGG" id="mmr:Mmar10_1510"/>
<evidence type="ECO:0000256" key="3">
    <source>
        <dbReference type="ARBA" id="ARBA00022741"/>
    </source>
</evidence>
<feature type="transmembrane region" description="Helical" evidence="8">
    <location>
        <begin position="286"/>
        <end position="307"/>
    </location>
</feature>
<feature type="domain" description="ABC transporter" evidence="9">
    <location>
        <begin position="381"/>
        <end position="617"/>
    </location>
</feature>
<dbReference type="eggNOG" id="COG1132">
    <property type="taxonomic scope" value="Bacteria"/>
</dbReference>
<keyword evidence="12" id="KW-1185">Reference proteome</keyword>
<evidence type="ECO:0000256" key="5">
    <source>
        <dbReference type="ARBA" id="ARBA00022989"/>
    </source>
</evidence>
<organism evidence="11 12">
    <name type="scientific">Maricaulis maris (strain MCS10)</name>
    <name type="common">Caulobacter maris</name>
    <dbReference type="NCBI Taxonomy" id="394221"/>
    <lineage>
        <taxon>Bacteria</taxon>
        <taxon>Pseudomonadati</taxon>
        <taxon>Pseudomonadota</taxon>
        <taxon>Alphaproteobacteria</taxon>
        <taxon>Maricaulales</taxon>
        <taxon>Maricaulaceae</taxon>
        <taxon>Maricaulis</taxon>
    </lineage>
</organism>
<dbReference type="CDD" id="cd18575">
    <property type="entry name" value="ABC_6TM_bac_exporter_ABCB8_10_like"/>
    <property type="match status" value="1"/>
</dbReference>
<dbReference type="PROSITE" id="PS50893">
    <property type="entry name" value="ABC_TRANSPORTER_2"/>
    <property type="match status" value="1"/>
</dbReference>
<dbReference type="SUPFAM" id="SSF52540">
    <property type="entry name" value="P-loop containing nucleoside triphosphate hydrolases"/>
    <property type="match status" value="1"/>
</dbReference>
<evidence type="ECO:0000313" key="11">
    <source>
        <dbReference type="EMBL" id="ABI65802.1"/>
    </source>
</evidence>
<comment type="subcellular location">
    <subcellularLocation>
        <location evidence="1">Cell membrane</location>
        <topology evidence="1">Multi-pass membrane protein</topology>
    </subcellularLocation>
</comment>
<dbReference type="GO" id="GO:0005524">
    <property type="term" value="F:ATP binding"/>
    <property type="evidence" value="ECO:0007669"/>
    <property type="project" value="UniProtKB-KW"/>
</dbReference>
<accession>Q0API5</accession>
<dbReference type="PROSITE" id="PS00211">
    <property type="entry name" value="ABC_TRANSPORTER_1"/>
    <property type="match status" value="1"/>
</dbReference>
<dbReference type="Gene3D" id="1.20.1560.10">
    <property type="entry name" value="ABC transporter type 1, transmembrane domain"/>
    <property type="match status" value="1"/>
</dbReference>
<gene>
    <name evidence="11" type="ordered locus">Mmar10_1510</name>
</gene>
<feature type="transmembrane region" description="Helical" evidence="8">
    <location>
        <begin position="205"/>
        <end position="222"/>
    </location>
</feature>
<feature type="transmembrane region" description="Helical" evidence="8">
    <location>
        <begin position="319"/>
        <end position="337"/>
    </location>
</feature>
<dbReference type="AlphaFoldDB" id="Q0API5"/>
<sequence length="628" mass="67010">MSQQQAAADAVDEARGSGFAAELERDQAHRDKAKSVQPLRRLVPYITRYPGLLLAFAVFLVLASSLTLLLPAAFRLVVDCGFAGATPPAACPSLGAGEGLGGYFIAGMGVAILLGLASAFRFYFISRLGERVVADLRRDVFGHLLSLDAGFYATTRTGEVLSRLTTDTTLIQTVVGSSISVALRTVATTTGALVLMVVVSWKLALLVLALGPLILGPIMLFGRRIQRLSRVSQDNLADASARAGETLQAIDTVQAFTRESEESGRFAEAVEMTFASAMRRIDVRSIMTALIFSVILSGLIAVLWFGALQVQAGAMTPGAMTQFVMYAFVAVSGVGMLTETYTEMMRAAGATERLMELLAARSTLPVSEPPAMLEQPVRGAISFEDVSFAYPTRPDTPALRDVSLTVEPGETVAIVGPSGAGKSTLFQLMLRLHDPVSGRVRLDGTDISQLDPQDLRRQLAIVQQNAPLFSGSVADNIRFGRPDASEADVRAAAQAANADGFIEALPQGYQTSLGERAATLSGGQRQRLAIARAILRDAPVLLLDEATSALDSESEQLIQTAVERLSEGRTTLVIAHRLATVRSADRIVVLEDGAVVDIGRHDDLLKRGGLYARYVELQFGQEAGAGER</sequence>
<dbReference type="PANTHER" id="PTHR43394:SF1">
    <property type="entry name" value="ATP-BINDING CASSETTE SUB-FAMILY B MEMBER 10, MITOCHONDRIAL"/>
    <property type="match status" value="1"/>
</dbReference>
<dbReference type="InterPro" id="IPR017871">
    <property type="entry name" value="ABC_transporter-like_CS"/>
</dbReference>
<dbReference type="InterPro" id="IPR003593">
    <property type="entry name" value="AAA+_ATPase"/>
</dbReference>
<keyword evidence="5 8" id="KW-1133">Transmembrane helix</keyword>
<dbReference type="Proteomes" id="UP000001964">
    <property type="component" value="Chromosome"/>
</dbReference>
<dbReference type="InterPro" id="IPR039421">
    <property type="entry name" value="Type_1_exporter"/>
</dbReference>
<keyword evidence="4" id="KW-0067">ATP-binding</keyword>
<comment type="function">
    <text evidence="7">Part of an ABC transporter complex. Transmembrane domains (TMD) form a pore in the inner membrane and the ATP-binding domain (NBD) is responsible for energy generation.</text>
</comment>
<evidence type="ECO:0000256" key="2">
    <source>
        <dbReference type="ARBA" id="ARBA00022692"/>
    </source>
</evidence>
<feature type="domain" description="ABC transmembrane type-1" evidence="10">
    <location>
        <begin position="54"/>
        <end position="346"/>
    </location>
</feature>
<dbReference type="InterPro" id="IPR003439">
    <property type="entry name" value="ABC_transporter-like_ATP-bd"/>
</dbReference>
<dbReference type="HOGENOM" id="CLU_000604_84_3_5"/>
<dbReference type="GO" id="GO:0015421">
    <property type="term" value="F:ABC-type oligopeptide transporter activity"/>
    <property type="evidence" value="ECO:0007669"/>
    <property type="project" value="TreeGrafter"/>
</dbReference>
<feature type="transmembrane region" description="Helical" evidence="8">
    <location>
        <begin position="49"/>
        <end position="74"/>
    </location>
</feature>
<dbReference type="RefSeq" id="WP_011643449.1">
    <property type="nucleotide sequence ID" value="NC_008347.1"/>
</dbReference>
<dbReference type="PROSITE" id="PS50929">
    <property type="entry name" value="ABC_TM1F"/>
    <property type="match status" value="1"/>
</dbReference>
<dbReference type="EMBL" id="CP000449">
    <property type="protein sequence ID" value="ABI65802.1"/>
    <property type="molecule type" value="Genomic_DNA"/>
</dbReference>
<name>Q0API5_MARMM</name>
<dbReference type="Pfam" id="PF00005">
    <property type="entry name" value="ABC_tran"/>
    <property type="match status" value="1"/>
</dbReference>
<dbReference type="InterPro" id="IPR027417">
    <property type="entry name" value="P-loop_NTPase"/>
</dbReference>
<dbReference type="SMART" id="SM00382">
    <property type="entry name" value="AAA"/>
    <property type="match status" value="1"/>
</dbReference>
<keyword evidence="6 8" id="KW-0472">Membrane</keyword>
<dbReference type="Gene3D" id="3.40.50.300">
    <property type="entry name" value="P-loop containing nucleotide triphosphate hydrolases"/>
    <property type="match status" value="1"/>
</dbReference>
<dbReference type="PANTHER" id="PTHR43394">
    <property type="entry name" value="ATP-DEPENDENT PERMEASE MDL1, MITOCHONDRIAL"/>
    <property type="match status" value="1"/>
</dbReference>
<dbReference type="Pfam" id="PF00664">
    <property type="entry name" value="ABC_membrane"/>
    <property type="match status" value="1"/>
</dbReference>
<keyword evidence="2 8" id="KW-0812">Transmembrane</keyword>
<dbReference type="OrthoDB" id="7614182at2"/>
<evidence type="ECO:0000256" key="1">
    <source>
        <dbReference type="ARBA" id="ARBA00004651"/>
    </source>
</evidence>
<evidence type="ECO:0000259" key="9">
    <source>
        <dbReference type="PROSITE" id="PS50893"/>
    </source>
</evidence>
<evidence type="ECO:0000256" key="6">
    <source>
        <dbReference type="ARBA" id="ARBA00023136"/>
    </source>
</evidence>
<evidence type="ECO:0000256" key="4">
    <source>
        <dbReference type="ARBA" id="ARBA00022840"/>
    </source>
</evidence>
<protein>
    <submittedName>
        <fullName evidence="11">Lipid A ABC exporter family, fused ATPase and inner membrane subunits</fullName>
    </submittedName>
</protein>
<keyword evidence="3" id="KW-0547">Nucleotide-binding</keyword>
<evidence type="ECO:0000313" key="12">
    <source>
        <dbReference type="Proteomes" id="UP000001964"/>
    </source>
</evidence>